<evidence type="ECO:0000256" key="2">
    <source>
        <dbReference type="ARBA" id="ARBA00004323"/>
    </source>
</evidence>
<evidence type="ECO:0000256" key="5">
    <source>
        <dbReference type="ARBA" id="ARBA00022527"/>
    </source>
</evidence>
<dbReference type="Gene3D" id="3.90.550.10">
    <property type="entry name" value="Spore Coat Polysaccharide Biosynthesis Protein SpsA, Chain A"/>
    <property type="match status" value="1"/>
</dbReference>
<dbReference type="InterPro" id="IPR000719">
    <property type="entry name" value="Prot_kinase_dom"/>
</dbReference>
<dbReference type="PROSITE" id="PS00107">
    <property type="entry name" value="PROTEIN_KINASE_ATP"/>
    <property type="match status" value="2"/>
</dbReference>
<keyword evidence="8" id="KW-0430">Lectin</keyword>
<dbReference type="GO" id="GO:0005112">
    <property type="term" value="F:Notch binding"/>
    <property type="evidence" value="ECO:0007669"/>
    <property type="project" value="TreeGrafter"/>
</dbReference>
<dbReference type="PANTHER" id="PTHR11675:SF63">
    <property type="entry name" value="POLYPEPTIDE N-ACETYLGALACTOSAMINYLTRANSFERASE"/>
    <property type="match status" value="1"/>
</dbReference>
<dbReference type="GO" id="GO:0008593">
    <property type="term" value="P:regulation of Notch signaling pathway"/>
    <property type="evidence" value="ECO:0007669"/>
    <property type="project" value="TreeGrafter"/>
</dbReference>
<dbReference type="SUPFAM" id="SSF56112">
    <property type="entry name" value="Protein kinase-like (PK-like)"/>
    <property type="match status" value="2"/>
</dbReference>
<evidence type="ECO:0000256" key="8">
    <source>
        <dbReference type="ARBA" id="ARBA00022734"/>
    </source>
</evidence>
<dbReference type="InterPro" id="IPR047916">
    <property type="entry name" value="TTBK_Asator-like_STKc"/>
</dbReference>
<organism evidence="22 23">
    <name type="scientific">Strongyloides stercoralis</name>
    <name type="common">Threadworm</name>
    <dbReference type="NCBI Taxonomy" id="6248"/>
    <lineage>
        <taxon>Eukaryota</taxon>
        <taxon>Metazoa</taxon>
        <taxon>Ecdysozoa</taxon>
        <taxon>Nematoda</taxon>
        <taxon>Chromadorea</taxon>
        <taxon>Rhabditida</taxon>
        <taxon>Tylenchina</taxon>
        <taxon>Panagrolaimomorpha</taxon>
        <taxon>Strongyloidoidea</taxon>
        <taxon>Strongyloididae</taxon>
        <taxon>Strongyloides</taxon>
    </lineage>
</organism>
<evidence type="ECO:0000256" key="13">
    <source>
        <dbReference type="ARBA" id="ARBA00022989"/>
    </source>
</evidence>
<comment type="subcellular location">
    <subcellularLocation>
        <location evidence="2">Golgi apparatus membrane</location>
        <topology evidence="2">Single-pass type II membrane protein</topology>
    </subcellularLocation>
</comment>
<evidence type="ECO:0000256" key="19">
    <source>
        <dbReference type="PROSITE-ProRule" id="PRU10141"/>
    </source>
</evidence>
<feature type="binding site" evidence="19">
    <location>
        <position position="700"/>
    </location>
    <ligand>
        <name>ATP</name>
        <dbReference type="ChEBI" id="CHEBI:30616"/>
    </ligand>
</feature>
<dbReference type="GO" id="GO:0000139">
    <property type="term" value="C:Golgi membrane"/>
    <property type="evidence" value="ECO:0007669"/>
    <property type="project" value="UniProtKB-SubCell"/>
</dbReference>
<keyword evidence="5" id="KW-0723">Serine/threonine-protein kinase</keyword>
<evidence type="ECO:0000256" key="1">
    <source>
        <dbReference type="ARBA" id="ARBA00001936"/>
    </source>
</evidence>
<dbReference type="PROSITE" id="PS00108">
    <property type="entry name" value="PROTEIN_KINASE_ST"/>
    <property type="match status" value="2"/>
</dbReference>
<dbReference type="AlphaFoldDB" id="A0AAF5DG66"/>
<comment type="cofactor">
    <cofactor evidence="1">
        <name>Mn(2+)</name>
        <dbReference type="ChEBI" id="CHEBI:29035"/>
    </cofactor>
</comment>
<keyword evidence="6" id="KW-0808">Transferase</keyword>
<keyword evidence="15 20" id="KW-0472">Membrane</keyword>
<dbReference type="InterPro" id="IPR008271">
    <property type="entry name" value="Ser/Thr_kinase_AS"/>
</dbReference>
<feature type="binding site" evidence="19">
    <location>
        <position position="1008"/>
    </location>
    <ligand>
        <name>ATP</name>
        <dbReference type="ChEBI" id="CHEBI:30616"/>
    </ligand>
</feature>
<reference evidence="23" key="1">
    <citation type="submission" date="2024-02" db="UniProtKB">
        <authorList>
            <consortium name="WormBaseParasite"/>
        </authorList>
    </citation>
    <scope>IDENTIFICATION</scope>
</reference>
<dbReference type="GO" id="GO:0004674">
    <property type="term" value="F:protein serine/threonine kinase activity"/>
    <property type="evidence" value="ECO:0007669"/>
    <property type="project" value="UniProtKB-KW"/>
</dbReference>
<evidence type="ECO:0000313" key="22">
    <source>
        <dbReference type="Proteomes" id="UP000035681"/>
    </source>
</evidence>
<dbReference type="InterPro" id="IPR045885">
    <property type="entry name" value="GalNAc-T"/>
</dbReference>
<keyword evidence="9 19" id="KW-0547">Nucleotide-binding</keyword>
<evidence type="ECO:0000256" key="12">
    <source>
        <dbReference type="ARBA" id="ARBA00022968"/>
    </source>
</evidence>
<evidence type="ECO:0000313" key="23">
    <source>
        <dbReference type="WBParaSite" id="TCONS_00011265.p1"/>
    </source>
</evidence>
<evidence type="ECO:0000259" key="21">
    <source>
        <dbReference type="PROSITE" id="PS50011"/>
    </source>
</evidence>
<name>A0AAF5DG66_STRER</name>
<dbReference type="Pfam" id="PF00652">
    <property type="entry name" value="Ricin_B_lectin"/>
    <property type="match status" value="1"/>
</dbReference>
<dbReference type="SMART" id="SM00220">
    <property type="entry name" value="S_TKc"/>
    <property type="match status" value="2"/>
</dbReference>
<keyword evidence="14" id="KW-0333">Golgi apparatus</keyword>
<keyword evidence="22" id="KW-1185">Reference proteome</keyword>
<comment type="pathway">
    <text evidence="3">Protein modification; protein glycosylation.</text>
</comment>
<dbReference type="InterPro" id="IPR035992">
    <property type="entry name" value="Ricin_B-like_lectins"/>
</dbReference>
<dbReference type="Proteomes" id="UP000035681">
    <property type="component" value="Unplaced"/>
</dbReference>
<evidence type="ECO:0000256" key="11">
    <source>
        <dbReference type="ARBA" id="ARBA00022840"/>
    </source>
</evidence>
<evidence type="ECO:0000256" key="16">
    <source>
        <dbReference type="ARBA" id="ARBA00023157"/>
    </source>
</evidence>
<dbReference type="Gene3D" id="3.30.200.20">
    <property type="entry name" value="Phosphorylase Kinase, domain 1"/>
    <property type="match status" value="1"/>
</dbReference>
<dbReference type="InterPro" id="IPR017441">
    <property type="entry name" value="Protein_kinase_ATP_BS"/>
</dbReference>
<dbReference type="CDD" id="cd14017">
    <property type="entry name" value="STKc_TTBK"/>
    <property type="match status" value="2"/>
</dbReference>
<evidence type="ECO:0000256" key="15">
    <source>
        <dbReference type="ARBA" id="ARBA00023136"/>
    </source>
</evidence>
<dbReference type="Pfam" id="PF00535">
    <property type="entry name" value="Glycos_transf_2"/>
    <property type="match status" value="1"/>
</dbReference>
<dbReference type="CDD" id="cd02510">
    <property type="entry name" value="pp-GalNAc-T"/>
    <property type="match status" value="1"/>
</dbReference>
<dbReference type="InterPro" id="IPR000772">
    <property type="entry name" value="Ricin_B_lectin"/>
</dbReference>
<evidence type="ECO:0000256" key="9">
    <source>
        <dbReference type="ARBA" id="ARBA00022741"/>
    </source>
</evidence>
<keyword evidence="12" id="KW-0735">Signal-anchor</keyword>
<dbReference type="InterPro" id="IPR029044">
    <property type="entry name" value="Nucleotide-diphossugar_trans"/>
</dbReference>
<evidence type="ECO:0000256" key="6">
    <source>
        <dbReference type="ARBA" id="ARBA00022679"/>
    </source>
</evidence>
<dbReference type="InterPro" id="IPR001173">
    <property type="entry name" value="Glyco_trans_2-like"/>
</dbReference>
<dbReference type="FunFam" id="1.10.510.10:FF:000481">
    <property type="entry name" value="Asator, isoform D"/>
    <property type="match status" value="2"/>
</dbReference>
<dbReference type="WBParaSite" id="TCONS_00011265.p1">
    <property type="protein sequence ID" value="TCONS_00011265.p1"/>
    <property type="gene ID" value="XLOC_005506"/>
</dbReference>
<dbReference type="SUPFAM" id="SSF53448">
    <property type="entry name" value="Nucleotide-diphospho-sugar transferases"/>
    <property type="match status" value="1"/>
</dbReference>
<feature type="domain" description="Protein kinase" evidence="21">
    <location>
        <begin position="980"/>
        <end position="1271"/>
    </location>
</feature>
<dbReference type="FunFam" id="3.90.550.10:FF:000053">
    <property type="entry name" value="Polypeptide N-acetylgalactosaminyltransferase"/>
    <property type="match status" value="1"/>
</dbReference>
<dbReference type="InterPro" id="IPR011009">
    <property type="entry name" value="Kinase-like_dom_sf"/>
</dbReference>
<keyword evidence="7 20" id="KW-0812">Transmembrane</keyword>
<feature type="transmembrane region" description="Helical" evidence="20">
    <location>
        <begin position="12"/>
        <end position="32"/>
    </location>
</feature>
<dbReference type="SUPFAM" id="SSF50370">
    <property type="entry name" value="Ricin B-like lectins"/>
    <property type="match status" value="1"/>
</dbReference>
<keyword evidence="13 20" id="KW-1133">Transmembrane helix</keyword>
<evidence type="ECO:0000256" key="14">
    <source>
        <dbReference type="ARBA" id="ARBA00023034"/>
    </source>
</evidence>
<dbReference type="PROSITE" id="PS50011">
    <property type="entry name" value="PROTEIN_KINASE_DOM"/>
    <property type="match status" value="2"/>
</dbReference>
<evidence type="ECO:0000256" key="7">
    <source>
        <dbReference type="ARBA" id="ARBA00022692"/>
    </source>
</evidence>
<evidence type="ECO:0000256" key="3">
    <source>
        <dbReference type="ARBA" id="ARBA00004922"/>
    </source>
</evidence>
<dbReference type="GO" id="GO:0005524">
    <property type="term" value="F:ATP binding"/>
    <property type="evidence" value="ECO:0007669"/>
    <property type="project" value="UniProtKB-UniRule"/>
</dbReference>
<feature type="domain" description="Protein kinase" evidence="21">
    <location>
        <begin position="672"/>
        <end position="930"/>
    </location>
</feature>
<keyword evidence="10" id="KW-0418">Kinase</keyword>
<sequence>KMRWSFHAKKIIIYFIIISLIWFFITLITYYSKIDITEDIERLKKSKIEDKEYYFWEGAKNSHTPSINNKIRNGQEKFYNKNNTITVKYEKNVVDRPLATSSQGGSEKNTSLKGGGDTVTLKNVNNQLMKEELFSEIDLNDLKLNMERNVNLTELIVVKNEDERIEYNKGIENYQFNALVSRKIGFRRKILDSRNEKCKDIEYSSDLDPASIIICYFNEEPHVLIRMINSILDRTPNNLIHEILLIDDSSDLVDRHPEIVTKYKEKYWPEKVKMLKTQKNEGLIRAKVFGAHQATGKVLVFLDSHCEVNEKWLEPLLERIKLDPKKVVCPIIDIIKHESLEYVTSPICTGGFTWSLTFKWDYPHSNYLNDHENLIKPLKSPTMAGGLFAISKETFTKIGEYDSEMDIWGAENVEISFRIWMCGYEIEIIPCSRVGHIFRDKRPYGTNVDSIGKNSLRTALIWMDEYKEKFFKAKPYLRDMKESMYGDLSKMTKLREDLKCKNFEWYLRNIYPPLYPNNTFNEFKIKSSKKVWRNDKKFQIKDENGTLCLSTKLSDNGKINIDEKLYLEPCNLPSRQQLWRITKIGEIRNMASNDLCIDTFNGVRLLKCHNQGLSQQWSYIDNKIYAISSRKCLHLDKNQSEYASIDYCSKAAPPAEPILVQLNPGTKVKDKWIIEKKLGEGAFGAVYKVKDDKNNLYALKVESVKETIQLLKMEVAVLQELDKVDNRHFCKIYDKGLTDEYSYVVMTFVGKSLADLRMERTRKRFSPYTACNVALQCLEALEDLHNIGYLHRDVKPANYTIGRSEVGELRKVYVLDFGMARKYIHENGTIKQPRKCAAFRGTPKYAPMSCHKLRELCRLDDVESWFYMAVEFSRGSLPWEKTENLDEVCKKKRYIRHPDGRKEFLTDCPEQFWDIQVHVDTGQFFDEPKYSLIYGLLKLAIIQTKCKPNEPFDWEKEKKDEAVEPVLIQLDPETKVKDKWIIEKKLGEGAFGAVYKVKDDKNNLYALKVESVKEQVQLLKMEVAVLQELAKSNNRHFCKIYDKGLTDEYSYVVMTFVGKSLADIRNEQKEKRFSHHTSAATAIQCLEALEDLHNIGYLHRDVKPANYTIGRAEIGEVRKIYVLDFGMARKYIHEDGTIKQPRKVAGFRGTVKYAPVSCHRQKELCRLDDCESWFYMVVEFTRGWLPWEHCQNMDDVCKMKKESRVNAAHKDLMFNCPEQFTDILRAVDGGKFFDEPPYDRIYNLLKTIIVCGKKKETDPYDWEKLKPKKTA</sequence>
<evidence type="ECO:0000256" key="10">
    <source>
        <dbReference type="ARBA" id="ARBA00022777"/>
    </source>
</evidence>
<dbReference type="GO" id="GO:0030246">
    <property type="term" value="F:carbohydrate binding"/>
    <property type="evidence" value="ECO:0007669"/>
    <property type="project" value="UniProtKB-KW"/>
</dbReference>
<evidence type="ECO:0000256" key="4">
    <source>
        <dbReference type="ARBA" id="ARBA00005680"/>
    </source>
</evidence>
<comment type="similarity">
    <text evidence="4">Belongs to the glycosyltransferase 2 family. GalNAc-T subfamily.</text>
</comment>
<dbReference type="Gene3D" id="2.80.10.50">
    <property type="match status" value="1"/>
</dbReference>
<keyword evidence="16" id="KW-1015">Disulfide bond</keyword>
<keyword evidence="11 19" id="KW-0067">ATP-binding</keyword>
<keyword evidence="18" id="KW-0464">Manganese</keyword>
<dbReference type="GO" id="GO:0006493">
    <property type="term" value="P:protein O-linked glycosylation"/>
    <property type="evidence" value="ECO:0007669"/>
    <property type="project" value="TreeGrafter"/>
</dbReference>
<dbReference type="GO" id="GO:0004653">
    <property type="term" value="F:polypeptide N-acetylgalactosaminyltransferase activity"/>
    <property type="evidence" value="ECO:0007669"/>
    <property type="project" value="TreeGrafter"/>
</dbReference>
<evidence type="ECO:0000256" key="17">
    <source>
        <dbReference type="ARBA" id="ARBA00023180"/>
    </source>
</evidence>
<dbReference type="PANTHER" id="PTHR11675">
    <property type="entry name" value="N-ACETYLGALACTOSAMINYLTRANSFERASE"/>
    <property type="match status" value="1"/>
</dbReference>
<evidence type="ECO:0000256" key="18">
    <source>
        <dbReference type="ARBA" id="ARBA00023211"/>
    </source>
</evidence>
<dbReference type="SMART" id="SM00458">
    <property type="entry name" value="RICIN"/>
    <property type="match status" value="1"/>
</dbReference>
<accession>A0AAF5DG66</accession>
<dbReference type="PROSITE" id="PS50231">
    <property type="entry name" value="RICIN_B_LECTIN"/>
    <property type="match status" value="1"/>
</dbReference>
<evidence type="ECO:0000256" key="20">
    <source>
        <dbReference type="SAM" id="Phobius"/>
    </source>
</evidence>
<proteinExistence type="inferred from homology"/>
<keyword evidence="17" id="KW-0325">Glycoprotein</keyword>
<protein>
    <submittedName>
        <fullName evidence="23">Protein kinase domain-containing protein</fullName>
    </submittedName>
</protein>
<dbReference type="Gene3D" id="1.10.510.10">
    <property type="entry name" value="Transferase(Phosphotransferase) domain 1"/>
    <property type="match status" value="2"/>
</dbReference>
<dbReference type="Pfam" id="PF00069">
    <property type="entry name" value="Pkinase"/>
    <property type="match status" value="2"/>
</dbReference>